<keyword evidence="1" id="KW-1133">Transmembrane helix</keyword>
<dbReference type="OrthoDB" id="6055017at2759"/>
<reference evidence="3" key="1">
    <citation type="submission" date="2025-08" db="UniProtKB">
        <authorList>
            <consortium name="RefSeq"/>
        </authorList>
    </citation>
    <scope>IDENTIFICATION</scope>
</reference>
<dbReference type="InterPro" id="IPR005049">
    <property type="entry name" value="STL-like"/>
</dbReference>
<dbReference type="PANTHER" id="PTHR31362">
    <property type="entry name" value="GLYCOSYLTRANSFERASE STELLO1-RELATED"/>
    <property type="match status" value="1"/>
</dbReference>
<dbReference type="AlphaFoldDB" id="A0A9W3BLL7"/>
<accession>A0A9W3BLL7</accession>
<keyword evidence="1" id="KW-0812">Transmembrane</keyword>
<dbReference type="PANTHER" id="PTHR31362:SF0">
    <property type="entry name" value="EXOSTOSIN DOMAIN-CONTAINING PROTEIN-RELATED"/>
    <property type="match status" value="1"/>
</dbReference>
<evidence type="ECO:0000313" key="2">
    <source>
        <dbReference type="Proteomes" id="UP001165740"/>
    </source>
</evidence>
<keyword evidence="2" id="KW-1185">Reference proteome</keyword>
<evidence type="ECO:0000313" key="3">
    <source>
        <dbReference type="RefSeq" id="XP_055900313.1"/>
    </source>
</evidence>
<gene>
    <name evidence="3" type="primary">LOC106051055</name>
</gene>
<protein>
    <submittedName>
        <fullName evidence="3">Uncharacterized protein LOC106051055</fullName>
    </submittedName>
</protein>
<evidence type="ECO:0000256" key="1">
    <source>
        <dbReference type="SAM" id="Phobius"/>
    </source>
</evidence>
<feature type="transmembrane region" description="Helical" evidence="1">
    <location>
        <begin position="9"/>
        <end position="28"/>
    </location>
</feature>
<dbReference type="OMA" id="HETMIEI"/>
<organism evidence="2 3">
    <name type="scientific">Biomphalaria glabrata</name>
    <name type="common">Bloodfluke planorb</name>
    <name type="synonym">Freshwater snail</name>
    <dbReference type="NCBI Taxonomy" id="6526"/>
    <lineage>
        <taxon>Eukaryota</taxon>
        <taxon>Metazoa</taxon>
        <taxon>Spiralia</taxon>
        <taxon>Lophotrochozoa</taxon>
        <taxon>Mollusca</taxon>
        <taxon>Gastropoda</taxon>
        <taxon>Heterobranchia</taxon>
        <taxon>Euthyneura</taxon>
        <taxon>Panpulmonata</taxon>
        <taxon>Hygrophila</taxon>
        <taxon>Lymnaeoidea</taxon>
        <taxon>Planorbidae</taxon>
        <taxon>Biomphalaria</taxon>
    </lineage>
</organism>
<dbReference type="Proteomes" id="UP001165740">
    <property type="component" value="Chromosome 10"/>
</dbReference>
<sequence length="746" mass="85443">MLRSLQRNWFALAMALGVIILLGQQFFLSRKSMSPRRSIQQVYDSQVIEVTPTDNKTFVLREFKKWIVVDALTTPCHDVAGFMQNDQWAVVVVTESPVDLQTCNSPGCIQLTWEMCKRDLGRLETVQALTQPSILCGYLLAMVNGAKVIADASCDVPIRDMENTFEVSEDKSSGLWYNTTSAFNPFEHWGLTNTYPHEYQLLNMSAPSVNSHVMYVSDLSSMTIKQGVAISKKTCVTNLYNPEKSSLMPVNSPVAIGANTLVSLQTGPTIFTYASFPSMLLPRSETRDQMLFRTLLIHVLKKMKVVNFAYYKVDPMTPSKCDVHESAGDKDQSFVLQCVNSIECDANVWDETCLRNTVLGVLECLNLGSEAWLLNAWMTDLDFIGFKGSYDKAAEPTQNVFGISYNFNKEFMMMQNNSELARVEQHITKNFSRICSSPLKQSMWEPVITDILLVVIINYETLYSTIPYMEYVHRRYFKYIMYCGPSLDSFVKYSDQADLGHVTFVSGMTRSWLFMYECVTHAMKLRLPVKGYMQMGEDVLVNTWLLASLPKDQIWIPGGFTKRDMYKINKLEKWYHWNSPVGQRGVINAFATLTNSSVSIPDDTSRAFALKSHYFAKRFLSNYKSNLGVNYIIHRATDLFYIPDVLRDDYIMASELFRRHETMIEIALPVIHYGLSNRKNVTYLKGASLWAQDRLRPWTYYHDTGIHFVHPVKLKMVTNSTEGKDFICETYLSKYVKESDVLRLKL</sequence>
<dbReference type="RefSeq" id="XP_055900313.1">
    <property type="nucleotide sequence ID" value="XM_056044338.1"/>
</dbReference>
<name>A0A9W3BLL7_BIOGL</name>
<proteinExistence type="predicted"/>
<keyword evidence="1" id="KW-0472">Membrane</keyword>
<dbReference type="GeneID" id="106051055"/>